<keyword evidence="1" id="KW-0812">Transmembrane</keyword>
<dbReference type="RefSeq" id="WP_220196070.1">
    <property type="nucleotide sequence ID" value="NZ_BNJF01000002.1"/>
</dbReference>
<proteinExistence type="predicted"/>
<feature type="transmembrane region" description="Helical" evidence="1">
    <location>
        <begin position="104"/>
        <end position="122"/>
    </location>
</feature>
<keyword evidence="1" id="KW-0472">Membrane</keyword>
<sequence length="150" mass="16285">MRVVRVISLVARLALMTTLVLGLLFWLANLLRLGWLLAALASISIVNVHIVLGSTGSLFFLVLGVIALLTPGVRLMGIVGITYALVVPVLGVTQMRILPGDLHWLIQIVHLLIGIGAMYLILSIEKRYRHLKQSASGDAERGSITIQTVN</sequence>
<organism evidence="2 3">
    <name type="scientific">Ktedonospora formicarum</name>
    <dbReference type="NCBI Taxonomy" id="2778364"/>
    <lineage>
        <taxon>Bacteria</taxon>
        <taxon>Bacillati</taxon>
        <taxon>Chloroflexota</taxon>
        <taxon>Ktedonobacteria</taxon>
        <taxon>Ktedonobacterales</taxon>
        <taxon>Ktedonobacteraceae</taxon>
        <taxon>Ktedonospora</taxon>
    </lineage>
</organism>
<reference evidence="2" key="1">
    <citation type="submission" date="2020-10" db="EMBL/GenBank/DDBJ databases">
        <title>Taxonomic study of unclassified bacteria belonging to the class Ktedonobacteria.</title>
        <authorList>
            <person name="Yabe S."/>
            <person name="Wang C.M."/>
            <person name="Zheng Y."/>
            <person name="Sakai Y."/>
            <person name="Cavaletti L."/>
            <person name="Monciardini P."/>
            <person name="Donadio S."/>
        </authorList>
    </citation>
    <scope>NUCLEOTIDE SEQUENCE</scope>
    <source>
        <strain evidence="2">SOSP1-1</strain>
    </source>
</reference>
<dbReference type="EMBL" id="BNJF01000002">
    <property type="protein sequence ID" value="GHO46711.1"/>
    <property type="molecule type" value="Genomic_DNA"/>
</dbReference>
<comment type="caution">
    <text evidence="2">The sequence shown here is derived from an EMBL/GenBank/DDBJ whole genome shotgun (WGS) entry which is preliminary data.</text>
</comment>
<evidence type="ECO:0000256" key="1">
    <source>
        <dbReference type="SAM" id="Phobius"/>
    </source>
</evidence>
<feature type="transmembrane region" description="Helical" evidence="1">
    <location>
        <begin position="7"/>
        <end position="27"/>
    </location>
</feature>
<gene>
    <name evidence="2" type="ORF">KSX_48740</name>
</gene>
<name>A0A8J3I344_9CHLR</name>
<keyword evidence="3" id="KW-1185">Reference proteome</keyword>
<protein>
    <submittedName>
        <fullName evidence="2">Uncharacterized protein</fullName>
    </submittedName>
</protein>
<dbReference type="AlphaFoldDB" id="A0A8J3I344"/>
<keyword evidence="1" id="KW-1133">Transmembrane helix</keyword>
<accession>A0A8J3I344</accession>
<evidence type="ECO:0000313" key="2">
    <source>
        <dbReference type="EMBL" id="GHO46711.1"/>
    </source>
</evidence>
<evidence type="ECO:0000313" key="3">
    <source>
        <dbReference type="Proteomes" id="UP000612362"/>
    </source>
</evidence>
<dbReference type="Proteomes" id="UP000612362">
    <property type="component" value="Unassembled WGS sequence"/>
</dbReference>